<accession>A0ABW3VM03</accession>
<dbReference type="InterPro" id="IPR036318">
    <property type="entry name" value="FAD-bd_PCMH-like_sf"/>
</dbReference>
<dbReference type="PANTHER" id="PTHR42973">
    <property type="entry name" value="BINDING OXIDOREDUCTASE, PUTATIVE (AFU_ORTHOLOGUE AFUA_1G17690)-RELATED"/>
    <property type="match status" value="1"/>
</dbReference>
<dbReference type="Gene3D" id="3.40.462.20">
    <property type="match status" value="1"/>
</dbReference>
<sequence length="451" mass="46658">MSTALDAIPTVFAPGTPGYDAARDGFDLSAIPTPDVAVSARDEADVVTAVRFAAERDLPVVVRTTGHGPVGGAEGGVLIDIRALARVRVDAQRRTAVVGGGATWTPVLAQCAPAGLIPLCGSSPEVGVASYTTGGGLSPLGRRYGWAADRVRRVRLVTPDGEVRDITADSDPELFWAVRGGGCGFGVATELEFDLVRGDVMYGGGLFLPGECAPELLAAFGRVTASAPDALSLSVAFVSFPPVDAVPAPLRGRFVAHLRVAYTGAPVEAERLIAPLRAVAAPIVDTVRCLPILEFGTIHGDPTIPQPVSCGGAVLPAWDDAAIEVLLDEVGPATPHMLEMRHLGGALARPAAVPDAVGNRDAALNVFTSAYPGPAFADAAAIQTAFYERLLPWSGGRSLLNFTSRPDGAPVDARGAFDAKTLARLQDVKAATDPRNLFRTGVTIPEPAAVS</sequence>
<dbReference type="EMBL" id="JBHTMB010000144">
    <property type="protein sequence ID" value="MFD1235114.1"/>
    <property type="molecule type" value="Genomic_DNA"/>
</dbReference>
<proteinExistence type="inferred from homology"/>
<dbReference type="PROSITE" id="PS51387">
    <property type="entry name" value="FAD_PCMH"/>
    <property type="match status" value="1"/>
</dbReference>
<dbReference type="RefSeq" id="WP_339120964.1">
    <property type="nucleotide sequence ID" value="NZ_BAABKS010000080.1"/>
</dbReference>
<gene>
    <name evidence="7" type="ORF">ACFQ34_17625</name>
</gene>
<dbReference type="Pfam" id="PF01565">
    <property type="entry name" value="FAD_binding_4"/>
    <property type="match status" value="1"/>
</dbReference>
<dbReference type="Gene3D" id="3.30.43.10">
    <property type="entry name" value="Uridine Diphospho-n-acetylenolpyruvylglucosamine Reductase, domain 2"/>
    <property type="match status" value="1"/>
</dbReference>
<keyword evidence="5" id="KW-0560">Oxidoreductase</keyword>
<organism evidence="7 8">
    <name type="scientific">Pseudonocardia benzenivorans</name>
    <dbReference type="NCBI Taxonomy" id="228005"/>
    <lineage>
        <taxon>Bacteria</taxon>
        <taxon>Bacillati</taxon>
        <taxon>Actinomycetota</taxon>
        <taxon>Actinomycetes</taxon>
        <taxon>Pseudonocardiales</taxon>
        <taxon>Pseudonocardiaceae</taxon>
        <taxon>Pseudonocardia</taxon>
    </lineage>
</organism>
<evidence type="ECO:0000256" key="5">
    <source>
        <dbReference type="ARBA" id="ARBA00023002"/>
    </source>
</evidence>
<evidence type="ECO:0000256" key="2">
    <source>
        <dbReference type="ARBA" id="ARBA00005466"/>
    </source>
</evidence>
<name>A0ABW3VM03_9PSEU</name>
<evidence type="ECO:0000256" key="4">
    <source>
        <dbReference type="ARBA" id="ARBA00022827"/>
    </source>
</evidence>
<reference evidence="8" key="1">
    <citation type="journal article" date="2019" name="Int. J. Syst. Evol. Microbiol.">
        <title>The Global Catalogue of Microorganisms (GCM) 10K type strain sequencing project: providing services to taxonomists for standard genome sequencing and annotation.</title>
        <authorList>
            <consortium name="The Broad Institute Genomics Platform"/>
            <consortium name="The Broad Institute Genome Sequencing Center for Infectious Disease"/>
            <person name="Wu L."/>
            <person name="Ma J."/>
        </authorList>
    </citation>
    <scope>NUCLEOTIDE SEQUENCE [LARGE SCALE GENOMIC DNA]</scope>
    <source>
        <strain evidence="8">CCUG 49018</strain>
    </source>
</reference>
<protein>
    <submittedName>
        <fullName evidence="7">FAD-dependent oxidoreductase</fullName>
    </submittedName>
</protein>
<dbReference type="SUPFAM" id="SSF56176">
    <property type="entry name" value="FAD-binding/transporter-associated domain-like"/>
    <property type="match status" value="1"/>
</dbReference>
<keyword evidence="3" id="KW-0285">Flavoprotein</keyword>
<comment type="similarity">
    <text evidence="2">Belongs to the oxygen-dependent FAD-linked oxidoreductase family.</text>
</comment>
<comment type="caution">
    <text evidence="7">The sequence shown here is derived from an EMBL/GenBank/DDBJ whole genome shotgun (WGS) entry which is preliminary data.</text>
</comment>
<comment type="cofactor">
    <cofactor evidence="1">
        <name>FAD</name>
        <dbReference type="ChEBI" id="CHEBI:57692"/>
    </cofactor>
</comment>
<evidence type="ECO:0000259" key="6">
    <source>
        <dbReference type="PROSITE" id="PS51387"/>
    </source>
</evidence>
<keyword evidence="8" id="KW-1185">Reference proteome</keyword>
<dbReference type="InterPro" id="IPR016169">
    <property type="entry name" value="FAD-bd_PCMH_sub2"/>
</dbReference>
<evidence type="ECO:0000256" key="1">
    <source>
        <dbReference type="ARBA" id="ARBA00001974"/>
    </source>
</evidence>
<evidence type="ECO:0000313" key="8">
    <source>
        <dbReference type="Proteomes" id="UP001597182"/>
    </source>
</evidence>
<dbReference type="InterPro" id="IPR016166">
    <property type="entry name" value="FAD-bd_PCMH"/>
</dbReference>
<dbReference type="InterPro" id="IPR006094">
    <property type="entry name" value="Oxid_FAD_bind_N"/>
</dbReference>
<dbReference type="Gene3D" id="3.30.465.10">
    <property type="match status" value="1"/>
</dbReference>
<feature type="domain" description="FAD-binding PCMH-type" evidence="6">
    <location>
        <begin position="30"/>
        <end position="198"/>
    </location>
</feature>
<evidence type="ECO:0000313" key="7">
    <source>
        <dbReference type="EMBL" id="MFD1235114.1"/>
    </source>
</evidence>
<dbReference type="InterPro" id="IPR050416">
    <property type="entry name" value="FAD-linked_Oxidoreductase"/>
</dbReference>
<dbReference type="PANTHER" id="PTHR42973:SF39">
    <property type="entry name" value="FAD-BINDING PCMH-TYPE DOMAIN-CONTAINING PROTEIN"/>
    <property type="match status" value="1"/>
</dbReference>
<dbReference type="InterPro" id="IPR016167">
    <property type="entry name" value="FAD-bd_PCMH_sub1"/>
</dbReference>
<keyword evidence="4" id="KW-0274">FAD</keyword>
<dbReference type="Proteomes" id="UP001597182">
    <property type="component" value="Unassembled WGS sequence"/>
</dbReference>
<evidence type="ECO:0000256" key="3">
    <source>
        <dbReference type="ARBA" id="ARBA00022630"/>
    </source>
</evidence>